<dbReference type="PANTHER" id="PTHR33281">
    <property type="entry name" value="UPF0187 PROTEIN YNEE"/>
    <property type="match status" value="1"/>
</dbReference>
<accession>R9PCX6</accession>
<evidence type="ECO:0000313" key="8">
    <source>
        <dbReference type="EMBL" id="GAC99102.1"/>
    </source>
</evidence>
<evidence type="ECO:0000256" key="3">
    <source>
        <dbReference type="ARBA" id="ARBA00022692"/>
    </source>
</evidence>
<gene>
    <name evidence="8" type="ORF">PHSY_006700</name>
</gene>
<feature type="transmembrane region" description="Helical" evidence="7">
    <location>
        <begin position="202"/>
        <end position="220"/>
    </location>
</feature>
<evidence type="ECO:0000256" key="2">
    <source>
        <dbReference type="ARBA" id="ARBA00022448"/>
    </source>
</evidence>
<dbReference type="Pfam" id="PF25539">
    <property type="entry name" value="Bestrophin_2"/>
    <property type="match status" value="1"/>
</dbReference>
<keyword evidence="5" id="KW-0406">Ion transport</keyword>
<proteinExistence type="predicted"/>
<organism evidence="8 9">
    <name type="scientific">Pseudozyma hubeiensis (strain SY62)</name>
    <name type="common">Yeast</name>
    <dbReference type="NCBI Taxonomy" id="1305764"/>
    <lineage>
        <taxon>Eukaryota</taxon>
        <taxon>Fungi</taxon>
        <taxon>Dikarya</taxon>
        <taxon>Basidiomycota</taxon>
        <taxon>Ustilaginomycotina</taxon>
        <taxon>Ustilaginomycetes</taxon>
        <taxon>Ustilaginales</taxon>
        <taxon>Ustilaginaceae</taxon>
        <taxon>Pseudozyma</taxon>
    </lineage>
</organism>
<keyword evidence="2" id="KW-0813">Transport</keyword>
<comment type="subcellular location">
    <subcellularLocation>
        <location evidence="1">Membrane</location>
        <topology evidence="1">Multi-pass membrane protein</topology>
    </subcellularLocation>
</comment>
<name>R9PCX6_PSEHS</name>
<dbReference type="AlphaFoldDB" id="R9PCX6"/>
<keyword evidence="6 7" id="KW-0472">Membrane</keyword>
<evidence type="ECO:0000256" key="4">
    <source>
        <dbReference type="ARBA" id="ARBA00022989"/>
    </source>
</evidence>
<protein>
    <submittedName>
        <fullName evidence="8">Uncharacterized protein</fullName>
    </submittedName>
</protein>
<evidence type="ECO:0000313" key="9">
    <source>
        <dbReference type="Proteomes" id="UP000014071"/>
    </source>
</evidence>
<dbReference type="GO" id="GO:0005254">
    <property type="term" value="F:chloride channel activity"/>
    <property type="evidence" value="ECO:0007669"/>
    <property type="project" value="InterPro"/>
</dbReference>
<dbReference type="STRING" id="1305764.R9PCX6"/>
<dbReference type="InterPro" id="IPR044669">
    <property type="entry name" value="YneE/VCCN1/2-like"/>
</dbReference>
<evidence type="ECO:0000256" key="6">
    <source>
        <dbReference type="ARBA" id="ARBA00023136"/>
    </source>
</evidence>
<dbReference type="GeneID" id="24111968"/>
<dbReference type="Proteomes" id="UP000014071">
    <property type="component" value="Unassembled WGS sequence"/>
</dbReference>
<sequence>MNRRDEERQKVEGSLAAVVFFSISLMCEMRGRTLRLPSQIAYREAGRYESHDLLYGDLLDTLPQPLKDLAQRHRDNHDEAEEEDTASVAEKRKQLDNLNPPPEVQPAISHPPQSSVVTNLALSSLVLIQRSLDALHSSHTLASPVYAHCIGLLNSLSSHMTELERIRDTPIPLSVSRHFSRLLVIHTVLLPVVVVQRLDGQRWWLCALIVGVVTSMLYGVDSFATRLGQPMGLDREDLPLERYVKQVQDEWIQMRSVGLAAD</sequence>
<dbReference type="EMBL" id="DF238822">
    <property type="protein sequence ID" value="GAC99102.1"/>
    <property type="molecule type" value="Genomic_DNA"/>
</dbReference>
<dbReference type="eggNOG" id="ENOG502RZS9">
    <property type="taxonomic scope" value="Eukaryota"/>
</dbReference>
<evidence type="ECO:0000256" key="1">
    <source>
        <dbReference type="ARBA" id="ARBA00004141"/>
    </source>
</evidence>
<dbReference type="GO" id="GO:0016020">
    <property type="term" value="C:membrane"/>
    <property type="evidence" value="ECO:0007669"/>
    <property type="project" value="UniProtKB-SubCell"/>
</dbReference>
<dbReference type="HOGENOM" id="CLU_1062183_0_0_1"/>
<reference evidence="9" key="1">
    <citation type="journal article" date="2013" name="Genome Announc.">
        <title>Draft genome sequence of the basidiomycetous yeast-like fungus Pseudozyma hubeiensis SY62, which produces an abundant amount of the biosurfactant mannosylerythritol lipids.</title>
        <authorList>
            <person name="Konishi M."/>
            <person name="Hatada Y."/>
            <person name="Horiuchi J."/>
        </authorList>
    </citation>
    <scope>NUCLEOTIDE SEQUENCE [LARGE SCALE GENOMIC DNA]</scope>
    <source>
        <strain evidence="9">SY62</strain>
    </source>
</reference>
<dbReference type="OrthoDB" id="1368at2759"/>
<evidence type="ECO:0000256" key="7">
    <source>
        <dbReference type="SAM" id="Phobius"/>
    </source>
</evidence>
<dbReference type="PANTHER" id="PTHR33281:SF21">
    <property type="entry name" value="MEMBRANE PROTEIN"/>
    <property type="match status" value="1"/>
</dbReference>
<keyword evidence="4 7" id="KW-1133">Transmembrane helix</keyword>
<keyword evidence="9" id="KW-1185">Reference proteome</keyword>
<evidence type="ECO:0000256" key="5">
    <source>
        <dbReference type="ARBA" id="ARBA00023065"/>
    </source>
</evidence>
<keyword evidence="3 7" id="KW-0812">Transmembrane</keyword>
<dbReference type="RefSeq" id="XP_012192689.1">
    <property type="nucleotide sequence ID" value="XM_012337299.1"/>
</dbReference>